<gene>
    <name evidence="6" type="ORF">MARGE09_P1249</name>
</gene>
<dbReference type="AlphaFoldDB" id="A0AAN1WGA7"/>
<feature type="domain" description="HTH tetR-type" evidence="5">
    <location>
        <begin position="8"/>
        <end position="68"/>
    </location>
</feature>
<dbReference type="InterPro" id="IPR001647">
    <property type="entry name" value="HTH_TetR"/>
</dbReference>
<evidence type="ECO:0000256" key="2">
    <source>
        <dbReference type="ARBA" id="ARBA00023125"/>
    </source>
</evidence>
<evidence type="ECO:0000256" key="4">
    <source>
        <dbReference type="PROSITE-ProRule" id="PRU00335"/>
    </source>
</evidence>
<dbReference type="RefSeq" id="WP_236986526.1">
    <property type="nucleotide sequence ID" value="NZ_AP023086.1"/>
</dbReference>
<protein>
    <submittedName>
        <fullName evidence="6">TetR/AcrR family transcriptional regulator, copper-responsive repressor</fullName>
    </submittedName>
</protein>
<dbReference type="InterPro" id="IPR023772">
    <property type="entry name" value="DNA-bd_HTH_TetR-type_CS"/>
</dbReference>
<dbReference type="PROSITE" id="PS01081">
    <property type="entry name" value="HTH_TETR_1"/>
    <property type="match status" value="1"/>
</dbReference>
<evidence type="ECO:0000259" key="5">
    <source>
        <dbReference type="PROSITE" id="PS50977"/>
    </source>
</evidence>
<evidence type="ECO:0000256" key="1">
    <source>
        <dbReference type="ARBA" id="ARBA00023015"/>
    </source>
</evidence>
<dbReference type="InterPro" id="IPR011075">
    <property type="entry name" value="TetR_C"/>
</dbReference>
<dbReference type="PRINTS" id="PR00455">
    <property type="entry name" value="HTHTETR"/>
</dbReference>
<dbReference type="PANTHER" id="PTHR47506:SF1">
    <property type="entry name" value="HTH-TYPE TRANSCRIPTIONAL REGULATOR YJDC"/>
    <property type="match status" value="1"/>
</dbReference>
<dbReference type="SUPFAM" id="SSF48498">
    <property type="entry name" value="Tetracyclin repressor-like, C-terminal domain"/>
    <property type="match status" value="1"/>
</dbReference>
<keyword evidence="7" id="KW-1185">Reference proteome</keyword>
<dbReference type="Pfam" id="PF16925">
    <property type="entry name" value="TetR_C_13"/>
    <property type="match status" value="1"/>
</dbReference>
<evidence type="ECO:0000313" key="7">
    <source>
        <dbReference type="Proteomes" id="UP001320119"/>
    </source>
</evidence>
<reference evidence="6 7" key="1">
    <citation type="journal article" date="2022" name="IScience">
        <title>An ultrasensitive nanofiber-based assay for enzymatic hydrolysis and deep-sea microbial degradation of cellulose.</title>
        <authorList>
            <person name="Tsudome M."/>
            <person name="Tachioka M."/>
            <person name="Miyazaki M."/>
            <person name="Uchimura K."/>
            <person name="Tsuda M."/>
            <person name="Takaki Y."/>
            <person name="Deguchi S."/>
        </authorList>
    </citation>
    <scope>NUCLEOTIDE SEQUENCE [LARGE SCALE GENOMIC DNA]</scope>
    <source>
        <strain evidence="6 7">GE09</strain>
    </source>
</reference>
<dbReference type="SUPFAM" id="SSF46689">
    <property type="entry name" value="Homeodomain-like"/>
    <property type="match status" value="1"/>
</dbReference>
<dbReference type="PROSITE" id="PS50977">
    <property type="entry name" value="HTH_TETR_2"/>
    <property type="match status" value="1"/>
</dbReference>
<dbReference type="GO" id="GO:0003677">
    <property type="term" value="F:DNA binding"/>
    <property type="evidence" value="ECO:0007669"/>
    <property type="project" value="UniProtKB-UniRule"/>
</dbReference>
<dbReference type="PANTHER" id="PTHR47506">
    <property type="entry name" value="TRANSCRIPTIONAL REGULATORY PROTEIN"/>
    <property type="match status" value="1"/>
</dbReference>
<dbReference type="InterPro" id="IPR036271">
    <property type="entry name" value="Tet_transcr_reg_TetR-rel_C_sf"/>
</dbReference>
<dbReference type="Proteomes" id="UP001320119">
    <property type="component" value="Chromosome"/>
</dbReference>
<keyword evidence="3" id="KW-0804">Transcription</keyword>
<dbReference type="Gene3D" id="1.10.357.10">
    <property type="entry name" value="Tetracycline Repressor, domain 2"/>
    <property type="match status" value="1"/>
</dbReference>
<dbReference type="EMBL" id="AP023086">
    <property type="protein sequence ID" value="BCD97049.1"/>
    <property type="molecule type" value="Genomic_DNA"/>
</dbReference>
<dbReference type="KEGG" id="marq:MARGE09_P1249"/>
<feature type="DNA-binding region" description="H-T-H motif" evidence="4">
    <location>
        <begin position="31"/>
        <end position="50"/>
    </location>
</feature>
<proteinExistence type="predicted"/>
<sequence>MSGGRKIAFDKQHALAAAMHVFWKKGFSGASLADLTTAMGINKPSLYAAFGNKESLFIQATDYYVEHIGGAHSQPLNQIGVPLRERLQTFLISVLAGQCDEQTPKGCYISLCAAETEADAIPEAARQKIQEVSQLTYNMLLTLFTQDPEAKQLKLDINAADNANFLVTVLHGSASMARTGHKYDALTPIVMHALKGLGI</sequence>
<dbReference type="Gene3D" id="1.10.10.60">
    <property type="entry name" value="Homeodomain-like"/>
    <property type="match status" value="1"/>
</dbReference>
<accession>A0AAN1WGA7</accession>
<name>A0AAN1WGA7_9GAMM</name>
<dbReference type="Pfam" id="PF00440">
    <property type="entry name" value="TetR_N"/>
    <property type="match status" value="1"/>
</dbReference>
<evidence type="ECO:0000313" key="6">
    <source>
        <dbReference type="EMBL" id="BCD97049.1"/>
    </source>
</evidence>
<dbReference type="InterPro" id="IPR009057">
    <property type="entry name" value="Homeodomain-like_sf"/>
</dbReference>
<evidence type="ECO:0000256" key="3">
    <source>
        <dbReference type="ARBA" id="ARBA00023163"/>
    </source>
</evidence>
<organism evidence="6 7">
    <name type="scientific">Marinagarivorans cellulosilyticus</name>
    <dbReference type="NCBI Taxonomy" id="2721545"/>
    <lineage>
        <taxon>Bacteria</taxon>
        <taxon>Pseudomonadati</taxon>
        <taxon>Pseudomonadota</taxon>
        <taxon>Gammaproteobacteria</taxon>
        <taxon>Cellvibrionales</taxon>
        <taxon>Cellvibrionaceae</taxon>
        <taxon>Marinagarivorans</taxon>
    </lineage>
</organism>
<keyword evidence="1" id="KW-0805">Transcription regulation</keyword>
<keyword evidence="2 4" id="KW-0238">DNA-binding</keyword>